<dbReference type="EMBL" id="JACHJW010000001">
    <property type="protein sequence ID" value="MBB4958819.1"/>
    <property type="molecule type" value="Genomic_DNA"/>
</dbReference>
<comment type="caution">
    <text evidence="1">The sequence shown here is derived from an EMBL/GenBank/DDBJ whole genome shotgun (WGS) entry which is preliminary data.</text>
</comment>
<reference evidence="1 2" key="1">
    <citation type="submission" date="2020-08" db="EMBL/GenBank/DDBJ databases">
        <title>Sequencing the genomes of 1000 actinobacteria strains.</title>
        <authorList>
            <person name="Klenk H.-P."/>
        </authorList>
    </citation>
    <scope>NUCLEOTIDE SEQUENCE [LARGE SCALE GENOMIC DNA]</scope>
    <source>
        <strain evidence="1 2">DSM 45886</strain>
    </source>
</reference>
<evidence type="ECO:0000313" key="1">
    <source>
        <dbReference type="EMBL" id="MBB4958819.1"/>
    </source>
</evidence>
<dbReference type="RefSeq" id="WP_184534849.1">
    <property type="nucleotide sequence ID" value="NZ_JACHJW010000001.1"/>
</dbReference>
<dbReference type="Proteomes" id="UP000578819">
    <property type="component" value="Unassembled WGS sequence"/>
</dbReference>
<gene>
    <name evidence="1" type="ORF">FHR38_002552</name>
</gene>
<organism evidence="1 2">
    <name type="scientific">Micromonospora polyrhachis</name>
    <dbReference type="NCBI Taxonomy" id="1282883"/>
    <lineage>
        <taxon>Bacteria</taxon>
        <taxon>Bacillati</taxon>
        <taxon>Actinomycetota</taxon>
        <taxon>Actinomycetes</taxon>
        <taxon>Micromonosporales</taxon>
        <taxon>Micromonosporaceae</taxon>
        <taxon>Micromonospora</taxon>
    </lineage>
</organism>
<name>A0A7W7WPL3_9ACTN</name>
<evidence type="ECO:0000313" key="2">
    <source>
        <dbReference type="Proteomes" id="UP000578819"/>
    </source>
</evidence>
<keyword evidence="2" id="KW-1185">Reference proteome</keyword>
<protein>
    <submittedName>
        <fullName evidence="1">Uncharacterized protein</fullName>
    </submittedName>
</protein>
<dbReference type="AlphaFoldDB" id="A0A7W7WPL3"/>
<sequence length="170" mass="17914">MSFPAGTSTDPTPTRLVPAAVETILLSVEDGMLGFRTRVAPLADGAHPDLLARHLAGLGNRLAGCLLHSTSWRFQDRGIVLTYAVLPDPCPVGPAMPVDTDVLARSTDPLVPTPPEINPVDVAVHACRHLAFLRHTDPVVAAQAAEEPALWSLVSRFSPAVAGLLATSHP</sequence>
<proteinExistence type="predicted"/>
<accession>A0A7W7WPL3</accession>